<evidence type="ECO:0000313" key="2">
    <source>
        <dbReference type="Proteomes" id="UP000217083"/>
    </source>
</evidence>
<dbReference type="InterPro" id="IPR019593">
    <property type="entry name" value="Spore_coat_protein_Z/Y"/>
</dbReference>
<organism evidence="1 2">
    <name type="scientific">Lottiidibacillus patelloidae</name>
    <dbReference type="NCBI Taxonomy" id="2670334"/>
    <lineage>
        <taxon>Bacteria</taxon>
        <taxon>Bacillati</taxon>
        <taxon>Bacillota</taxon>
        <taxon>Bacilli</taxon>
        <taxon>Bacillales</taxon>
        <taxon>Bacillaceae</taxon>
        <taxon>Lottiidibacillus</taxon>
    </lineage>
</organism>
<accession>A0A263BX37</accession>
<proteinExistence type="predicted"/>
<dbReference type="Pfam" id="PF10612">
    <property type="entry name" value="Spore-coat_CotZ"/>
    <property type="match status" value="1"/>
</dbReference>
<gene>
    <name evidence="1" type="ORF">CIB95_01565</name>
</gene>
<evidence type="ECO:0000313" key="1">
    <source>
        <dbReference type="EMBL" id="OZM58285.1"/>
    </source>
</evidence>
<dbReference type="Proteomes" id="UP000217083">
    <property type="component" value="Unassembled WGS sequence"/>
</dbReference>
<evidence type="ECO:0008006" key="3">
    <source>
        <dbReference type="Google" id="ProtNLM"/>
    </source>
</evidence>
<comment type="caution">
    <text evidence="1">The sequence shown here is derived from an EMBL/GenBank/DDBJ whole genome shotgun (WGS) entry which is preliminary data.</text>
</comment>
<name>A0A263BX37_9BACI</name>
<dbReference type="EMBL" id="NPIA01000001">
    <property type="protein sequence ID" value="OZM58285.1"/>
    <property type="molecule type" value="Genomic_DNA"/>
</dbReference>
<dbReference type="AlphaFoldDB" id="A0A263BX37"/>
<protein>
    <recommendedName>
        <fullName evidence="3">Spore coat protein</fullName>
    </recommendedName>
</protein>
<reference evidence="1 2" key="2">
    <citation type="submission" date="2017-09" db="EMBL/GenBank/DDBJ databases">
        <title>Bacillus patelloidae sp. nov., isolated from the intestinal tract of a marine limpet.</title>
        <authorList>
            <person name="Liu R."/>
            <person name="Dong C."/>
            <person name="Shao Z."/>
        </authorList>
    </citation>
    <scope>NUCLEOTIDE SEQUENCE [LARGE SCALE GENOMIC DNA]</scope>
    <source>
        <strain evidence="1 2">SA5d-4</strain>
    </source>
</reference>
<keyword evidence="2" id="KW-1185">Reference proteome</keyword>
<reference evidence="2" key="1">
    <citation type="submission" date="2017-08" db="EMBL/GenBank/DDBJ databases">
        <authorList>
            <person name="Huang Z."/>
        </authorList>
    </citation>
    <scope>NUCLEOTIDE SEQUENCE [LARGE SCALE GENOMIC DNA]</scope>
    <source>
        <strain evidence="2">SA5d-4</strain>
    </source>
</reference>
<dbReference type="RefSeq" id="WP_094920918.1">
    <property type="nucleotide sequence ID" value="NZ_NPIA01000001.1"/>
</dbReference>
<sequence length="146" mass="15911">MSNKCVLDAVEAIKDAQDAVENCKTSCFDNLLAPTGVEGDTIPFVLSNSDGSPFHAFGDVGEDCFVSIWFRVEEIRGCCATLQVLKPFENTNNPLRVAELTGKDDCCISLIGACKLEHLEKTKNCIEVDLSCFCAIQCLKPSLVRT</sequence>